<keyword evidence="1" id="KW-0472">Membrane</keyword>
<dbReference type="AlphaFoldDB" id="A0A3M7RX85"/>
<keyword evidence="3" id="KW-1185">Reference proteome</keyword>
<reference evidence="2 3" key="1">
    <citation type="journal article" date="2018" name="Sci. Rep.">
        <title>Genomic signatures of local adaptation to the degree of environmental predictability in rotifers.</title>
        <authorList>
            <person name="Franch-Gras L."/>
            <person name="Hahn C."/>
            <person name="Garcia-Roger E.M."/>
            <person name="Carmona M.J."/>
            <person name="Serra M."/>
            <person name="Gomez A."/>
        </authorList>
    </citation>
    <scope>NUCLEOTIDE SEQUENCE [LARGE SCALE GENOMIC DNA]</scope>
    <source>
        <strain evidence="2">HYR1</strain>
    </source>
</reference>
<organism evidence="2 3">
    <name type="scientific">Brachionus plicatilis</name>
    <name type="common">Marine rotifer</name>
    <name type="synonym">Brachionus muelleri</name>
    <dbReference type="NCBI Taxonomy" id="10195"/>
    <lineage>
        <taxon>Eukaryota</taxon>
        <taxon>Metazoa</taxon>
        <taxon>Spiralia</taxon>
        <taxon>Gnathifera</taxon>
        <taxon>Rotifera</taxon>
        <taxon>Eurotatoria</taxon>
        <taxon>Monogononta</taxon>
        <taxon>Pseudotrocha</taxon>
        <taxon>Ploima</taxon>
        <taxon>Brachionidae</taxon>
        <taxon>Brachionus</taxon>
    </lineage>
</organism>
<name>A0A3M7RX85_BRAPC</name>
<gene>
    <name evidence="2" type="ORF">BpHYR1_028660</name>
</gene>
<evidence type="ECO:0000313" key="2">
    <source>
        <dbReference type="EMBL" id="RNA27927.1"/>
    </source>
</evidence>
<feature type="transmembrane region" description="Helical" evidence="1">
    <location>
        <begin position="41"/>
        <end position="64"/>
    </location>
</feature>
<protein>
    <submittedName>
        <fullName evidence="2">Uncharacterized protein</fullName>
    </submittedName>
</protein>
<evidence type="ECO:0000256" key="1">
    <source>
        <dbReference type="SAM" id="Phobius"/>
    </source>
</evidence>
<proteinExistence type="predicted"/>
<keyword evidence="1" id="KW-1133">Transmembrane helix</keyword>
<dbReference type="EMBL" id="REGN01002473">
    <property type="protein sequence ID" value="RNA27927.1"/>
    <property type="molecule type" value="Genomic_DNA"/>
</dbReference>
<keyword evidence="1" id="KW-0812">Transmembrane</keyword>
<dbReference type="Proteomes" id="UP000276133">
    <property type="component" value="Unassembled WGS sequence"/>
</dbReference>
<sequence length="69" mass="7842">MQNRIVSNKFIVDKFVLKSLAFLLFILGLPCFVIKDHLFGGLVLVTGMHTHQTFLNSVLIAYVFNVFNV</sequence>
<comment type="caution">
    <text evidence="2">The sequence shown here is derived from an EMBL/GenBank/DDBJ whole genome shotgun (WGS) entry which is preliminary data.</text>
</comment>
<feature type="transmembrane region" description="Helical" evidence="1">
    <location>
        <begin position="15"/>
        <end position="34"/>
    </location>
</feature>
<accession>A0A3M7RX85</accession>
<evidence type="ECO:0000313" key="3">
    <source>
        <dbReference type="Proteomes" id="UP000276133"/>
    </source>
</evidence>